<keyword evidence="3" id="KW-1185">Reference proteome</keyword>
<sequence>METYLFRSFRSADASYEFAILNSHAYENRRCASKDQSNLFPTPTVTAAALPRRSCTPVTTPTPIVTITARCGFVRTARRGRAYFRAARAMYRSAVSPTRACANLRPSYTQRLSHGCREGPARRLQRVRGARQTDVMARQRGGCGSGEVLNPYTRRRSMRARDRRSREVPAHPHRQTFRTGVGRSLT</sequence>
<accession>A0A158BTS1</accession>
<protein>
    <submittedName>
        <fullName evidence="2">Uncharacterized protein</fullName>
    </submittedName>
</protein>
<organism evidence="2 3">
    <name type="scientific">Caballeronia pedi</name>
    <dbReference type="NCBI Taxonomy" id="1777141"/>
    <lineage>
        <taxon>Bacteria</taxon>
        <taxon>Pseudomonadati</taxon>
        <taxon>Pseudomonadota</taxon>
        <taxon>Betaproteobacteria</taxon>
        <taxon>Burkholderiales</taxon>
        <taxon>Burkholderiaceae</taxon>
        <taxon>Caballeronia</taxon>
    </lineage>
</organism>
<name>A0A158BTS1_9BURK</name>
<dbReference type="EMBL" id="FCOE02000013">
    <property type="protein sequence ID" value="SAK73484.1"/>
    <property type="molecule type" value="Genomic_DNA"/>
</dbReference>
<evidence type="ECO:0000313" key="2">
    <source>
        <dbReference type="EMBL" id="SAK73484.1"/>
    </source>
</evidence>
<dbReference type="AlphaFoldDB" id="A0A158BTS1"/>
<evidence type="ECO:0000313" key="3">
    <source>
        <dbReference type="Proteomes" id="UP000054911"/>
    </source>
</evidence>
<evidence type="ECO:0000256" key="1">
    <source>
        <dbReference type="SAM" id="MobiDB-lite"/>
    </source>
</evidence>
<comment type="caution">
    <text evidence="2">The sequence shown here is derived from an EMBL/GenBank/DDBJ whole genome shotgun (WGS) entry which is preliminary data.</text>
</comment>
<gene>
    <name evidence="2" type="ORF">AWB80_04107</name>
</gene>
<dbReference type="STRING" id="1777141.AWB80_04107"/>
<feature type="region of interest" description="Disordered" evidence="1">
    <location>
        <begin position="140"/>
        <end position="186"/>
    </location>
</feature>
<feature type="compositionally biased region" description="Basic residues" evidence="1">
    <location>
        <begin position="153"/>
        <end position="163"/>
    </location>
</feature>
<reference evidence="2" key="1">
    <citation type="submission" date="2016-01" db="EMBL/GenBank/DDBJ databases">
        <authorList>
            <person name="Peeters C."/>
        </authorList>
    </citation>
    <scope>NUCLEOTIDE SEQUENCE [LARGE SCALE GENOMIC DNA]</scope>
    <source>
        <strain evidence="2">LMG 29323</strain>
    </source>
</reference>
<dbReference type="Proteomes" id="UP000054911">
    <property type="component" value="Unassembled WGS sequence"/>
</dbReference>
<proteinExistence type="predicted"/>